<feature type="region of interest" description="Disordered" evidence="1">
    <location>
        <begin position="1"/>
        <end position="22"/>
    </location>
</feature>
<gene>
    <name evidence="3" type="ORF">MM415A00352_0013</name>
    <name evidence="2" type="ORF">MM415B00971_0015</name>
</gene>
<protein>
    <recommendedName>
        <fullName evidence="4">Bacteriophage T4 Gp32 single-stranded DNA-binding domain-containing protein</fullName>
    </recommendedName>
</protein>
<organism evidence="3">
    <name type="scientific">viral metagenome</name>
    <dbReference type="NCBI Taxonomy" id="1070528"/>
    <lineage>
        <taxon>unclassified sequences</taxon>
        <taxon>metagenomes</taxon>
        <taxon>organismal metagenomes</taxon>
    </lineage>
</organism>
<accession>A0A6M3KMS1</accession>
<feature type="compositionally biased region" description="Basic and acidic residues" evidence="1">
    <location>
        <begin position="306"/>
        <end position="320"/>
    </location>
</feature>
<evidence type="ECO:0000313" key="3">
    <source>
        <dbReference type="EMBL" id="QJA82911.1"/>
    </source>
</evidence>
<feature type="region of interest" description="Disordered" evidence="1">
    <location>
        <begin position="306"/>
        <end position="325"/>
    </location>
</feature>
<dbReference type="AlphaFoldDB" id="A0A6M3KMS1"/>
<evidence type="ECO:0000256" key="1">
    <source>
        <dbReference type="SAM" id="MobiDB-lite"/>
    </source>
</evidence>
<evidence type="ECO:0000313" key="2">
    <source>
        <dbReference type="EMBL" id="QJA61256.1"/>
    </source>
</evidence>
<evidence type="ECO:0008006" key="4">
    <source>
        <dbReference type="Google" id="ProtNLM"/>
    </source>
</evidence>
<proteinExistence type="predicted"/>
<reference evidence="3" key="1">
    <citation type="submission" date="2020-03" db="EMBL/GenBank/DDBJ databases">
        <title>The deep terrestrial virosphere.</title>
        <authorList>
            <person name="Holmfeldt K."/>
            <person name="Nilsson E."/>
            <person name="Simone D."/>
            <person name="Lopez-Fernandez M."/>
            <person name="Wu X."/>
            <person name="de Brujin I."/>
            <person name="Lundin D."/>
            <person name="Andersson A."/>
            <person name="Bertilsson S."/>
            <person name="Dopson M."/>
        </authorList>
    </citation>
    <scope>NUCLEOTIDE SEQUENCE</scope>
    <source>
        <strain evidence="3">MM415A00352</strain>
        <strain evidence="2">MM415B00971</strain>
    </source>
</reference>
<dbReference type="EMBL" id="MT142499">
    <property type="protein sequence ID" value="QJA82911.1"/>
    <property type="molecule type" value="Genomic_DNA"/>
</dbReference>
<name>A0A6M3KMS1_9ZZZZ</name>
<sequence length="343" mass="39441">MFRDKMKKAKVDLKTQHEKAATEERGSIGSIFLKEKIPSTMGFWRPGIGEHQIDIIPFFAGKQHPSVPEGTLHFMVRLFVYNTNMGVFVAPWDNWQNPDPIREYITKKGWMPEDEFKRVAAKDRCAFFVWVHDTIEEEKKGIQIWEESFYNSYKEIKEQAELPLGGGHILFSDPDIGKRIYWKVAKSGSYTDSRGQKREGREYIGFKLIDRPGSIPESILDQTFPLDEAIRMHVTYEELSVAFYGKHIKATPEEKVPEQSEPPVLQSDNATTEAACPTGHHFGADYEKYPECVSCDISHRCSDTEDTKMVQEKEKEELPITKEAPPAVLQATAQPTRRIIRRK</sequence>
<dbReference type="EMBL" id="MT141435">
    <property type="protein sequence ID" value="QJA61256.1"/>
    <property type="molecule type" value="Genomic_DNA"/>
</dbReference>